<feature type="domain" description="Chromo" evidence="5">
    <location>
        <begin position="53"/>
        <end position="91"/>
    </location>
</feature>
<comment type="subunit">
    <text evidence="2">Component of the NuA4 histone acetyltransferase complex.</text>
</comment>
<reference evidence="6 7" key="1">
    <citation type="submission" date="2024-01" db="EMBL/GenBank/DDBJ databases">
        <authorList>
            <person name="Allen C."/>
            <person name="Tagirdzhanova G."/>
        </authorList>
    </citation>
    <scope>NUCLEOTIDE SEQUENCE [LARGE SCALE GENOMIC DNA]</scope>
</reference>
<evidence type="ECO:0000256" key="2">
    <source>
        <dbReference type="ARBA" id="ARBA00011353"/>
    </source>
</evidence>
<dbReference type="InterPro" id="IPR016197">
    <property type="entry name" value="Chromo-like_dom_sf"/>
</dbReference>
<dbReference type="SUPFAM" id="SSF54160">
    <property type="entry name" value="Chromo domain-like"/>
    <property type="match status" value="1"/>
</dbReference>
<evidence type="ECO:0000256" key="3">
    <source>
        <dbReference type="ARBA" id="ARBA00023242"/>
    </source>
</evidence>
<dbReference type="EMBL" id="CAWUHC010000027">
    <property type="protein sequence ID" value="CAK7219353.1"/>
    <property type="molecule type" value="Genomic_DNA"/>
</dbReference>
<feature type="compositionally biased region" description="Basic and acidic residues" evidence="4">
    <location>
        <begin position="228"/>
        <end position="242"/>
    </location>
</feature>
<feature type="region of interest" description="Disordered" evidence="4">
    <location>
        <begin position="211"/>
        <end position="274"/>
    </location>
</feature>
<gene>
    <name evidence="6" type="ORF">SBRCBS47491_003815</name>
</gene>
<proteinExistence type="predicted"/>
<organism evidence="6 7">
    <name type="scientific">Sporothrix bragantina</name>
    <dbReference type="NCBI Taxonomy" id="671064"/>
    <lineage>
        <taxon>Eukaryota</taxon>
        <taxon>Fungi</taxon>
        <taxon>Dikarya</taxon>
        <taxon>Ascomycota</taxon>
        <taxon>Pezizomycotina</taxon>
        <taxon>Sordariomycetes</taxon>
        <taxon>Sordariomycetidae</taxon>
        <taxon>Ophiostomatales</taxon>
        <taxon>Ophiostomataceae</taxon>
        <taxon>Sporothrix</taxon>
    </lineage>
</organism>
<dbReference type="Proteomes" id="UP001642406">
    <property type="component" value="Unassembled WGS sequence"/>
</dbReference>
<evidence type="ECO:0000259" key="5">
    <source>
        <dbReference type="PROSITE" id="PS50013"/>
    </source>
</evidence>
<dbReference type="InterPro" id="IPR000953">
    <property type="entry name" value="Chromo/chromo_shadow_dom"/>
</dbReference>
<dbReference type="InterPro" id="IPR051219">
    <property type="entry name" value="Heterochromatin_chromo-domain"/>
</dbReference>
<protein>
    <recommendedName>
        <fullName evidence="5">Chromo domain-containing protein</fullName>
    </recommendedName>
</protein>
<dbReference type="PANTHER" id="PTHR22812">
    <property type="entry name" value="CHROMOBOX PROTEIN"/>
    <property type="match status" value="1"/>
</dbReference>
<evidence type="ECO:0000313" key="6">
    <source>
        <dbReference type="EMBL" id="CAK7219353.1"/>
    </source>
</evidence>
<keyword evidence="7" id="KW-1185">Reference proteome</keyword>
<dbReference type="InterPro" id="IPR023780">
    <property type="entry name" value="Chromo_domain"/>
</dbReference>
<keyword evidence="3" id="KW-0539">Nucleus</keyword>
<accession>A0ABP0BIG0</accession>
<feature type="region of interest" description="Disordered" evidence="4">
    <location>
        <begin position="1"/>
        <end position="51"/>
    </location>
</feature>
<dbReference type="Gene3D" id="2.40.50.40">
    <property type="match status" value="1"/>
</dbReference>
<dbReference type="CDD" id="cd18966">
    <property type="entry name" value="chromodomain"/>
    <property type="match status" value="1"/>
</dbReference>
<comment type="subcellular location">
    <subcellularLocation>
        <location evidence="1">Nucleus</location>
    </subcellularLocation>
</comment>
<sequence>MARDSAIRYSSAGSGEDAVKKAETSASATTDDTDDTISINSTPYASDDSQAEYSVEDILAQDDDIDGVMKYLVQWTGYPLEKCTWEPAENMGPDLLRDLWDKKRKKKSYQPFDLSLYYGAVARKKDRHLRRNLRRKKRGLPQTYPFLDEDVPATFCKPTTEAADVADGEAAGLGQETETLKTESTMAKTASTQFIDITQDSDDDAVAIEGLSTPAVARTKKKKKKKKNQDTAPRKGKEKEAPKSFPDALKRHRWTCTSFARKERPGTSRGRDQFTAEAALGQDHECVKQSRAECDK</sequence>
<comment type="caution">
    <text evidence="6">The sequence shown here is derived from an EMBL/GenBank/DDBJ whole genome shotgun (WGS) entry which is preliminary data.</text>
</comment>
<evidence type="ECO:0000256" key="1">
    <source>
        <dbReference type="ARBA" id="ARBA00004123"/>
    </source>
</evidence>
<dbReference type="PROSITE" id="PS50013">
    <property type="entry name" value="CHROMO_2"/>
    <property type="match status" value="1"/>
</dbReference>
<dbReference type="Pfam" id="PF00385">
    <property type="entry name" value="Chromo"/>
    <property type="match status" value="1"/>
</dbReference>
<name>A0ABP0BIG0_9PEZI</name>
<evidence type="ECO:0000256" key="4">
    <source>
        <dbReference type="SAM" id="MobiDB-lite"/>
    </source>
</evidence>
<evidence type="ECO:0000313" key="7">
    <source>
        <dbReference type="Proteomes" id="UP001642406"/>
    </source>
</evidence>
<feature type="compositionally biased region" description="Basic residues" evidence="4">
    <location>
        <begin position="218"/>
        <end position="227"/>
    </location>
</feature>
<dbReference type="SMART" id="SM00298">
    <property type="entry name" value="CHROMO"/>
    <property type="match status" value="1"/>
</dbReference>
<feature type="compositionally biased region" description="Basic and acidic residues" evidence="4">
    <location>
        <begin position="260"/>
        <end position="274"/>
    </location>
</feature>
<feature type="compositionally biased region" description="Low complexity" evidence="4">
    <location>
        <begin position="24"/>
        <end position="42"/>
    </location>
</feature>